<feature type="transmembrane region" description="Helical" evidence="1">
    <location>
        <begin position="314"/>
        <end position="335"/>
    </location>
</feature>
<evidence type="ECO:0000256" key="1">
    <source>
        <dbReference type="SAM" id="Phobius"/>
    </source>
</evidence>
<evidence type="ECO:0000259" key="2">
    <source>
        <dbReference type="PROSITE" id="PS51034"/>
    </source>
</evidence>
<reference evidence="3 4" key="1">
    <citation type="submission" date="2014-11" db="EMBL/GenBank/DDBJ databases">
        <title>Genetic blueprint of the zoonotic pathogen Toxocara canis.</title>
        <authorList>
            <person name="Zhu X.-Q."/>
            <person name="Korhonen P.K."/>
            <person name="Cai H."/>
            <person name="Young N.D."/>
            <person name="Nejsum P."/>
            <person name="von Samson-Himmelstjerna G."/>
            <person name="Boag P.R."/>
            <person name="Tan P."/>
            <person name="Li Q."/>
            <person name="Min J."/>
            <person name="Yang Y."/>
            <person name="Wang X."/>
            <person name="Fang X."/>
            <person name="Hall R.S."/>
            <person name="Hofmann A."/>
            <person name="Sternberg P.W."/>
            <person name="Jex A.R."/>
            <person name="Gasser R.B."/>
        </authorList>
    </citation>
    <scope>NUCLEOTIDE SEQUENCE [LARGE SCALE GENOMIC DNA]</scope>
    <source>
        <strain evidence="3">PN_DK_2014</strain>
    </source>
</reference>
<name>A0A0B2W6U5_TOXCA</name>
<dbReference type="EMBL" id="JPKZ01000119">
    <property type="protein sequence ID" value="KHN89000.1"/>
    <property type="molecule type" value="Genomic_DNA"/>
</dbReference>
<keyword evidence="1" id="KW-0472">Membrane</keyword>
<feature type="domain" description="ZP" evidence="2">
    <location>
        <begin position="11"/>
        <end position="265"/>
    </location>
</feature>
<proteinExistence type="predicted"/>
<accession>A0A0B2W6U5</accession>
<dbReference type="SMART" id="SM00241">
    <property type="entry name" value="ZP"/>
    <property type="match status" value="1"/>
</dbReference>
<keyword evidence="1" id="KW-1133">Transmembrane helix</keyword>
<dbReference type="STRING" id="6265.A0A0B2W6U5"/>
<protein>
    <recommendedName>
        <fullName evidence="2">ZP domain-containing protein</fullName>
    </recommendedName>
</protein>
<dbReference type="OMA" id="KCIYANG"/>
<sequence>MLARLEKYSTVYSFEKMSEFVLNVRFDEPFRGIIYSEEGFPNCVYVNASIVSQVSYTVKVPLDGCETSLNAEGNLENAVVIQESTNSVQPSDKKYLLTCIPVALPTRESLAMVNFGGVTVENGATTSDVVRARGSRPDARYTVQLISTDKGTPLDPLFSPLTVGDPITYIVRVPASLSDAHMGRCWARDSSSSLELSDEDGCSLQLKGGVWNQFERVEQSGDLIFRNKIKAWAFPTSNEVNIFCNLHICRGRCRQISCTKRRRRHQQVFEANGIEMVGTKLLFTDHPKRKQIRLLTDSSAVLCERLLSFPTTTLAIAFCTTLVVIIFVCTLLTLLSKYASKCDQSKPK</sequence>
<gene>
    <name evidence="3" type="ORF">Tcan_04229</name>
</gene>
<keyword evidence="4" id="KW-1185">Reference proteome</keyword>
<dbReference type="PROSITE" id="PS51034">
    <property type="entry name" value="ZP_2"/>
    <property type="match status" value="1"/>
</dbReference>
<dbReference type="PANTHER" id="PTHR46560">
    <property type="entry name" value="CYPHER, ISOFORM B"/>
    <property type="match status" value="1"/>
</dbReference>
<comment type="caution">
    <text evidence="3">The sequence shown here is derived from an EMBL/GenBank/DDBJ whole genome shotgun (WGS) entry which is preliminary data.</text>
</comment>
<evidence type="ECO:0000313" key="3">
    <source>
        <dbReference type="EMBL" id="KHN89000.1"/>
    </source>
</evidence>
<dbReference type="OrthoDB" id="6432511at2759"/>
<evidence type="ECO:0000313" key="4">
    <source>
        <dbReference type="Proteomes" id="UP000031036"/>
    </source>
</evidence>
<organism evidence="3 4">
    <name type="scientific">Toxocara canis</name>
    <name type="common">Canine roundworm</name>
    <dbReference type="NCBI Taxonomy" id="6265"/>
    <lineage>
        <taxon>Eukaryota</taxon>
        <taxon>Metazoa</taxon>
        <taxon>Ecdysozoa</taxon>
        <taxon>Nematoda</taxon>
        <taxon>Chromadorea</taxon>
        <taxon>Rhabditida</taxon>
        <taxon>Spirurina</taxon>
        <taxon>Ascaridomorpha</taxon>
        <taxon>Ascaridoidea</taxon>
        <taxon>Toxocaridae</taxon>
        <taxon>Toxocara</taxon>
    </lineage>
</organism>
<dbReference type="Proteomes" id="UP000031036">
    <property type="component" value="Unassembled WGS sequence"/>
</dbReference>
<keyword evidence="1" id="KW-0812">Transmembrane</keyword>
<dbReference type="InterPro" id="IPR001507">
    <property type="entry name" value="ZP_dom"/>
</dbReference>
<dbReference type="PANTHER" id="PTHR46560:SF5">
    <property type="entry name" value="CYPHER, ISOFORM B"/>
    <property type="match status" value="1"/>
</dbReference>
<dbReference type="AlphaFoldDB" id="A0A0B2W6U5"/>